<dbReference type="Proteomes" id="UP000811545">
    <property type="component" value="Unassembled WGS sequence"/>
</dbReference>
<evidence type="ECO:0000313" key="3">
    <source>
        <dbReference type="Proteomes" id="UP000811545"/>
    </source>
</evidence>
<evidence type="ECO:0000259" key="1">
    <source>
        <dbReference type="Pfam" id="PF01610"/>
    </source>
</evidence>
<sequence>MALPWTKIIIDKFHLLRHINEALDKVRSRLQGGSGRDKIRELFKSRYTLLKGAESLKDWELTKLNHLS</sequence>
<dbReference type="Pfam" id="PF01610">
    <property type="entry name" value="DDE_Tnp_ISL3"/>
    <property type="match status" value="1"/>
</dbReference>
<gene>
    <name evidence="2" type="ORF">DDT42_00179</name>
</gene>
<dbReference type="EMBL" id="QLTW01000004">
    <property type="protein sequence ID" value="MBT9144344.1"/>
    <property type="molecule type" value="Genomic_DNA"/>
</dbReference>
<comment type="caution">
    <text evidence="2">The sequence shown here is derived from an EMBL/GenBank/DDBJ whole genome shotgun (WGS) entry which is preliminary data.</text>
</comment>
<protein>
    <recommendedName>
        <fullName evidence="1">Transposase IS204/IS1001/IS1096/IS1165 DDE domain-containing protein</fullName>
    </recommendedName>
</protein>
<dbReference type="AlphaFoldDB" id="A0A9E2F0H3"/>
<evidence type="ECO:0000313" key="2">
    <source>
        <dbReference type="EMBL" id="MBT9144344.1"/>
    </source>
</evidence>
<proteinExistence type="predicted"/>
<accession>A0A9E2F0H3</accession>
<name>A0A9E2F0H3_PSYF1</name>
<organism evidence="2 3">
    <name type="scientific">Psychracetigena formicireducens</name>
    <dbReference type="NCBI Taxonomy" id="2986056"/>
    <lineage>
        <taxon>Bacteria</taxon>
        <taxon>Bacillati</taxon>
        <taxon>Candidatus Lithacetigenota</taxon>
        <taxon>Candidatus Psychracetigena</taxon>
    </lineage>
</organism>
<dbReference type="InterPro" id="IPR002560">
    <property type="entry name" value="Transposase_DDE"/>
</dbReference>
<feature type="domain" description="Transposase IS204/IS1001/IS1096/IS1165 DDE" evidence="1">
    <location>
        <begin position="2"/>
        <end position="67"/>
    </location>
</feature>
<reference evidence="2 3" key="1">
    <citation type="journal article" date="2021" name="bioRxiv">
        <title>Unique metabolic strategies in Hadean analogues reveal hints for primordial physiology.</title>
        <authorList>
            <person name="Nobu M.K."/>
            <person name="Nakai R."/>
            <person name="Tamazawa S."/>
            <person name="Mori H."/>
            <person name="Toyoda A."/>
            <person name="Ijiri A."/>
            <person name="Suzuki S."/>
            <person name="Kurokawa K."/>
            <person name="Kamagata Y."/>
            <person name="Tamaki H."/>
        </authorList>
    </citation>
    <scope>NUCLEOTIDE SEQUENCE [LARGE SCALE GENOMIC DNA]</scope>
    <source>
        <strain evidence="2">BS525</strain>
    </source>
</reference>